<proteinExistence type="predicted"/>
<dbReference type="AlphaFoldDB" id="A0A4Z1JCG2"/>
<dbReference type="EMBL" id="PQXJ01000052">
    <property type="protein sequence ID" value="TGO66873.1"/>
    <property type="molecule type" value="Genomic_DNA"/>
</dbReference>
<organism evidence="2 3">
    <name type="scientific">Botryotinia narcissicola</name>
    <dbReference type="NCBI Taxonomy" id="278944"/>
    <lineage>
        <taxon>Eukaryota</taxon>
        <taxon>Fungi</taxon>
        <taxon>Dikarya</taxon>
        <taxon>Ascomycota</taxon>
        <taxon>Pezizomycotina</taxon>
        <taxon>Leotiomycetes</taxon>
        <taxon>Helotiales</taxon>
        <taxon>Sclerotiniaceae</taxon>
        <taxon>Botryotinia</taxon>
    </lineage>
</organism>
<feature type="compositionally biased region" description="Low complexity" evidence="1">
    <location>
        <begin position="36"/>
        <end position="49"/>
    </location>
</feature>
<evidence type="ECO:0000313" key="2">
    <source>
        <dbReference type="EMBL" id="TGO66873.1"/>
    </source>
</evidence>
<feature type="compositionally biased region" description="Basic and acidic residues" evidence="1">
    <location>
        <begin position="53"/>
        <end position="77"/>
    </location>
</feature>
<sequence>MSSTNNGKGSFIGPFYPDGNSSSDSAELVKGKKPPKTSSTKPPQASSSGTVRQLKDDSESNSDRRREVRSETHKDLTGRYPSSSDSDKNEKEKAKK</sequence>
<comment type="caution">
    <text evidence="2">The sequence shown here is derived from an EMBL/GenBank/DDBJ whole genome shotgun (WGS) entry which is preliminary data.</text>
</comment>
<feature type="region of interest" description="Disordered" evidence="1">
    <location>
        <begin position="1"/>
        <end position="96"/>
    </location>
</feature>
<evidence type="ECO:0000313" key="3">
    <source>
        <dbReference type="Proteomes" id="UP000297452"/>
    </source>
</evidence>
<protein>
    <submittedName>
        <fullName evidence="2">Uncharacterized protein</fullName>
    </submittedName>
</protein>
<feature type="compositionally biased region" description="Basic and acidic residues" evidence="1">
    <location>
        <begin position="85"/>
        <end position="96"/>
    </location>
</feature>
<gene>
    <name evidence="2" type="ORF">BOTNAR_0052g00080</name>
</gene>
<accession>A0A4Z1JCG2</accession>
<keyword evidence="3" id="KW-1185">Reference proteome</keyword>
<reference evidence="2 3" key="1">
    <citation type="submission" date="2017-12" db="EMBL/GenBank/DDBJ databases">
        <title>Comparative genomics of Botrytis spp.</title>
        <authorList>
            <person name="Valero-Jimenez C.A."/>
            <person name="Tapia P."/>
            <person name="Veloso J."/>
            <person name="Silva-Moreno E."/>
            <person name="Staats M."/>
            <person name="Valdes J.H."/>
            <person name="Van Kan J.A.L."/>
        </authorList>
    </citation>
    <scope>NUCLEOTIDE SEQUENCE [LARGE SCALE GENOMIC DNA]</scope>
    <source>
        <strain evidence="2 3">MUCL2120</strain>
    </source>
</reference>
<name>A0A4Z1JCG2_9HELO</name>
<evidence type="ECO:0000256" key="1">
    <source>
        <dbReference type="SAM" id="MobiDB-lite"/>
    </source>
</evidence>
<dbReference type="Proteomes" id="UP000297452">
    <property type="component" value="Unassembled WGS sequence"/>
</dbReference>